<evidence type="ECO:0000313" key="3">
    <source>
        <dbReference type="EMBL" id="GAA2127931.1"/>
    </source>
</evidence>
<proteinExistence type="predicted"/>
<dbReference type="Pfam" id="PF14258">
    <property type="entry name" value="DUF4350"/>
    <property type="match status" value="1"/>
</dbReference>
<dbReference type="EMBL" id="BAAAQQ010000012">
    <property type="protein sequence ID" value="GAA2127931.1"/>
    <property type="molecule type" value="Genomic_DNA"/>
</dbReference>
<protein>
    <submittedName>
        <fullName evidence="3">DUF4350 domain-containing protein</fullName>
    </submittedName>
</protein>
<dbReference type="Proteomes" id="UP001500575">
    <property type="component" value="Unassembled WGS sequence"/>
</dbReference>
<dbReference type="RefSeq" id="WP_344304379.1">
    <property type="nucleotide sequence ID" value="NZ_BAAAQQ010000012.1"/>
</dbReference>
<accession>A0ABN2YIW1</accession>
<comment type="caution">
    <text evidence="3">The sequence shown here is derived from an EMBL/GenBank/DDBJ whole genome shotgun (WGS) entry which is preliminary data.</text>
</comment>
<name>A0ABN2YIW1_9ACTN</name>
<sequence length="391" mass="40498">MSAPSTSTTGTAAPRGRLRLWQRHRSTLLIVVGLALAVFVVLVLGGGSASTGPLDPDNPGHLGGRALAQVLDDQGVEVDVVRSADGLDGAGVDAGTTVLVTSADSLGESTVERLRAAGAGHVVVAVPGQSVASELGAEVVGPASDATEQAACQGAGLVALLEGLEIRTGEGYEYAARSGCFSGDLGALLAQPEDGLVVLGATDVLRNGGILQADNAAVALRLLGQDDRLVWYVADAADLAGDDAVSLGTLLPDWLRPALWVLALALAGLVVWRARRLGPLATEPLPVVVRAIETTRSLGRLYRRADDRAHAAASLRAAGRAKAAERLRLPDPDRRGGDPHALIRDVARHLGRPVTEVGYLLHPEAPAPTTDQDLISLATALDELDREVRRT</sequence>
<evidence type="ECO:0000313" key="4">
    <source>
        <dbReference type="Proteomes" id="UP001500575"/>
    </source>
</evidence>
<keyword evidence="1" id="KW-0812">Transmembrane</keyword>
<organism evidence="3 4">
    <name type="scientific">Nocardioides bigeumensis</name>
    <dbReference type="NCBI Taxonomy" id="433657"/>
    <lineage>
        <taxon>Bacteria</taxon>
        <taxon>Bacillati</taxon>
        <taxon>Actinomycetota</taxon>
        <taxon>Actinomycetes</taxon>
        <taxon>Propionibacteriales</taxon>
        <taxon>Nocardioidaceae</taxon>
        <taxon>Nocardioides</taxon>
    </lineage>
</organism>
<keyword evidence="1" id="KW-0472">Membrane</keyword>
<evidence type="ECO:0000259" key="2">
    <source>
        <dbReference type="Pfam" id="PF14258"/>
    </source>
</evidence>
<gene>
    <name evidence="3" type="ORF">GCM10009843_27900</name>
</gene>
<dbReference type="InterPro" id="IPR025646">
    <property type="entry name" value="DUF4350"/>
</dbReference>
<feature type="domain" description="DUF4350" evidence="2">
    <location>
        <begin position="56"/>
        <end position="223"/>
    </location>
</feature>
<feature type="transmembrane region" description="Helical" evidence="1">
    <location>
        <begin position="27"/>
        <end position="49"/>
    </location>
</feature>
<keyword evidence="1" id="KW-1133">Transmembrane helix</keyword>
<keyword evidence="4" id="KW-1185">Reference proteome</keyword>
<evidence type="ECO:0000256" key="1">
    <source>
        <dbReference type="SAM" id="Phobius"/>
    </source>
</evidence>
<reference evidence="3 4" key="1">
    <citation type="journal article" date="2019" name="Int. J. Syst. Evol. Microbiol.">
        <title>The Global Catalogue of Microorganisms (GCM) 10K type strain sequencing project: providing services to taxonomists for standard genome sequencing and annotation.</title>
        <authorList>
            <consortium name="The Broad Institute Genomics Platform"/>
            <consortium name="The Broad Institute Genome Sequencing Center for Infectious Disease"/>
            <person name="Wu L."/>
            <person name="Ma J."/>
        </authorList>
    </citation>
    <scope>NUCLEOTIDE SEQUENCE [LARGE SCALE GENOMIC DNA]</scope>
    <source>
        <strain evidence="3 4">JCM 16021</strain>
    </source>
</reference>